<proteinExistence type="predicted"/>
<protein>
    <submittedName>
        <fullName evidence="1">Uncharacterized protein</fullName>
    </submittedName>
</protein>
<dbReference type="EMBL" id="JAERRF010000012">
    <property type="protein sequence ID" value="MBL1099205.1"/>
    <property type="molecule type" value="Genomic_DNA"/>
</dbReference>
<keyword evidence="2" id="KW-1185">Reference proteome</keyword>
<evidence type="ECO:0000313" key="1">
    <source>
        <dbReference type="EMBL" id="MBL1099205.1"/>
    </source>
</evidence>
<organism evidence="1 2">
    <name type="scientific">Streptomyces coffeae</name>
    <dbReference type="NCBI Taxonomy" id="621382"/>
    <lineage>
        <taxon>Bacteria</taxon>
        <taxon>Bacillati</taxon>
        <taxon>Actinomycetota</taxon>
        <taxon>Actinomycetes</taxon>
        <taxon>Kitasatosporales</taxon>
        <taxon>Streptomycetaceae</taxon>
        <taxon>Streptomyces</taxon>
    </lineage>
</organism>
<dbReference type="Proteomes" id="UP000634229">
    <property type="component" value="Unassembled WGS sequence"/>
</dbReference>
<evidence type="ECO:0000313" key="2">
    <source>
        <dbReference type="Proteomes" id="UP000634229"/>
    </source>
</evidence>
<reference evidence="1 2" key="1">
    <citation type="submission" date="2021-01" db="EMBL/GenBank/DDBJ databases">
        <title>WGS of actinomycetes isolated from Thailand.</title>
        <authorList>
            <person name="Thawai C."/>
        </authorList>
    </citation>
    <scope>NUCLEOTIDE SEQUENCE [LARGE SCALE GENOMIC DNA]</scope>
    <source>
        <strain evidence="1 2">CA1R205</strain>
    </source>
</reference>
<accession>A0ABS1NH13</accession>
<sequence>MAYVVTVGLDARGREPTNGTADDHDYWAKRVVHDAYAEPARLHPDLTIVEGMARVTTCSPMSPRVR</sequence>
<name>A0ABS1NH13_9ACTN</name>
<gene>
    <name evidence="1" type="ORF">JK363_21580</name>
</gene>
<dbReference type="RefSeq" id="WP_201876627.1">
    <property type="nucleotide sequence ID" value="NZ_JAERRF010000012.1"/>
</dbReference>
<comment type="caution">
    <text evidence="1">The sequence shown here is derived from an EMBL/GenBank/DDBJ whole genome shotgun (WGS) entry which is preliminary data.</text>
</comment>